<organism evidence="2 3">
    <name type="scientific">Cajanus cajan</name>
    <name type="common">Pigeon pea</name>
    <name type="synonym">Cajanus indicus</name>
    <dbReference type="NCBI Taxonomy" id="3821"/>
    <lineage>
        <taxon>Eukaryota</taxon>
        <taxon>Viridiplantae</taxon>
        <taxon>Streptophyta</taxon>
        <taxon>Embryophyta</taxon>
        <taxon>Tracheophyta</taxon>
        <taxon>Spermatophyta</taxon>
        <taxon>Magnoliopsida</taxon>
        <taxon>eudicotyledons</taxon>
        <taxon>Gunneridae</taxon>
        <taxon>Pentapetalae</taxon>
        <taxon>rosids</taxon>
        <taxon>fabids</taxon>
        <taxon>Fabales</taxon>
        <taxon>Fabaceae</taxon>
        <taxon>Papilionoideae</taxon>
        <taxon>50 kb inversion clade</taxon>
        <taxon>NPAAA clade</taxon>
        <taxon>indigoferoid/millettioid clade</taxon>
        <taxon>Phaseoleae</taxon>
        <taxon>Cajanus</taxon>
    </lineage>
</organism>
<gene>
    <name evidence="2" type="ORF">KK1_009034</name>
</gene>
<dbReference type="AlphaFoldDB" id="A0A151TS12"/>
<dbReference type="EMBL" id="CM003605">
    <property type="protein sequence ID" value="KYP69829.1"/>
    <property type="molecule type" value="Genomic_DNA"/>
</dbReference>
<feature type="compositionally biased region" description="Basic and acidic residues" evidence="1">
    <location>
        <begin position="14"/>
        <end position="32"/>
    </location>
</feature>
<proteinExistence type="predicted"/>
<dbReference type="Gramene" id="C.cajan_08777.t">
    <property type="protein sequence ID" value="C.cajan_08777.t.cds1"/>
    <property type="gene ID" value="C.cajan_08777"/>
</dbReference>
<evidence type="ECO:0000313" key="3">
    <source>
        <dbReference type="Proteomes" id="UP000075243"/>
    </source>
</evidence>
<feature type="non-terminal residue" evidence="2">
    <location>
        <position position="1"/>
    </location>
</feature>
<evidence type="ECO:0000313" key="2">
    <source>
        <dbReference type="EMBL" id="KYP69829.1"/>
    </source>
</evidence>
<protein>
    <submittedName>
        <fullName evidence="2">Uncharacterized protein</fullName>
    </submittedName>
</protein>
<feature type="region of interest" description="Disordered" evidence="1">
    <location>
        <begin position="1"/>
        <end position="32"/>
    </location>
</feature>
<accession>A0A151TS12</accession>
<evidence type="ECO:0000256" key="1">
    <source>
        <dbReference type="SAM" id="MobiDB-lite"/>
    </source>
</evidence>
<dbReference type="Proteomes" id="UP000075243">
    <property type="component" value="Chromosome 3"/>
</dbReference>
<keyword evidence="3" id="KW-1185">Reference proteome</keyword>
<reference evidence="2 3" key="1">
    <citation type="journal article" date="2012" name="Nat. Biotechnol.">
        <title>Draft genome sequence of pigeonpea (Cajanus cajan), an orphan legume crop of resource-poor farmers.</title>
        <authorList>
            <person name="Varshney R.K."/>
            <person name="Chen W."/>
            <person name="Li Y."/>
            <person name="Bharti A.K."/>
            <person name="Saxena R.K."/>
            <person name="Schlueter J.A."/>
            <person name="Donoghue M.T."/>
            <person name="Azam S."/>
            <person name="Fan G."/>
            <person name="Whaley A.M."/>
            <person name="Farmer A.D."/>
            <person name="Sheridan J."/>
            <person name="Iwata A."/>
            <person name="Tuteja R."/>
            <person name="Penmetsa R.V."/>
            <person name="Wu W."/>
            <person name="Upadhyaya H.D."/>
            <person name="Yang S.P."/>
            <person name="Shah T."/>
            <person name="Saxena K.B."/>
            <person name="Michael T."/>
            <person name="McCombie W.R."/>
            <person name="Yang B."/>
            <person name="Zhang G."/>
            <person name="Yang H."/>
            <person name="Wang J."/>
            <person name="Spillane C."/>
            <person name="Cook D.R."/>
            <person name="May G.D."/>
            <person name="Xu X."/>
            <person name="Jackson S.A."/>
        </authorList>
    </citation>
    <scope>NUCLEOTIDE SEQUENCE [LARGE SCALE GENOMIC DNA]</scope>
    <source>
        <strain evidence="3">cv. Asha</strain>
    </source>
</reference>
<sequence>SLAPIFQGAKKHKSIEATNKEIPKQVENKTEEGPKLLWMNMSGGGKALASQTRVDQIAQ</sequence>
<name>A0A151TS12_CAJCA</name>